<protein>
    <submittedName>
        <fullName evidence="2">MFS transporter</fullName>
    </submittedName>
</protein>
<feature type="transmembrane region" description="Helical" evidence="1">
    <location>
        <begin position="82"/>
        <end position="104"/>
    </location>
</feature>
<evidence type="ECO:0000313" key="3">
    <source>
        <dbReference type="Proteomes" id="UP001597362"/>
    </source>
</evidence>
<dbReference type="Pfam" id="PF13347">
    <property type="entry name" value="MFS_2"/>
    <property type="match status" value="1"/>
</dbReference>
<feature type="transmembrane region" description="Helical" evidence="1">
    <location>
        <begin position="267"/>
        <end position="287"/>
    </location>
</feature>
<name>A0ABW4YHD5_9BACL</name>
<keyword evidence="1" id="KW-0472">Membrane</keyword>
<dbReference type="Gene3D" id="1.20.1250.20">
    <property type="entry name" value="MFS general substrate transporter like domains"/>
    <property type="match status" value="2"/>
</dbReference>
<feature type="transmembrane region" description="Helical" evidence="1">
    <location>
        <begin position="12"/>
        <end position="36"/>
    </location>
</feature>
<evidence type="ECO:0000313" key="2">
    <source>
        <dbReference type="EMBL" id="MFD2115103.1"/>
    </source>
</evidence>
<keyword evidence="1" id="KW-0812">Transmembrane</keyword>
<feature type="transmembrane region" description="Helical" evidence="1">
    <location>
        <begin position="294"/>
        <end position="312"/>
    </location>
</feature>
<dbReference type="NCBIfam" id="TIGR00792">
    <property type="entry name" value="gph"/>
    <property type="match status" value="1"/>
</dbReference>
<reference evidence="3" key="1">
    <citation type="journal article" date="2019" name="Int. J. Syst. Evol. Microbiol.">
        <title>The Global Catalogue of Microorganisms (GCM) 10K type strain sequencing project: providing services to taxonomists for standard genome sequencing and annotation.</title>
        <authorList>
            <consortium name="The Broad Institute Genomics Platform"/>
            <consortium name="The Broad Institute Genome Sequencing Center for Infectious Disease"/>
            <person name="Wu L."/>
            <person name="Ma J."/>
        </authorList>
    </citation>
    <scope>NUCLEOTIDE SEQUENCE [LARGE SCALE GENOMIC DNA]</scope>
    <source>
        <strain evidence="3">GH52</strain>
    </source>
</reference>
<dbReference type="InterPro" id="IPR036259">
    <property type="entry name" value="MFS_trans_sf"/>
</dbReference>
<organism evidence="2 3">
    <name type="scientific">Paenibacillus yanchengensis</name>
    <dbReference type="NCBI Taxonomy" id="2035833"/>
    <lineage>
        <taxon>Bacteria</taxon>
        <taxon>Bacillati</taxon>
        <taxon>Bacillota</taxon>
        <taxon>Bacilli</taxon>
        <taxon>Bacillales</taxon>
        <taxon>Paenibacillaceae</taxon>
        <taxon>Paenibacillus</taxon>
    </lineage>
</organism>
<dbReference type="InterPro" id="IPR039672">
    <property type="entry name" value="MFS_2"/>
</dbReference>
<feature type="transmembrane region" description="Helical" evidence="1">
    <location>
        <begin position="145"/>
        <end position="167"/>
    </location>
</feature>
<feature type="transmembrane region" description="Helical" evidence="1">
    <location>
        <begin position="318"/>
        <end position="342"/>
    </location>
</feature>
<dbReference type="InterPro" id="IPR001927">
    <property type="entry name" value="Na/Gal_symport"/>
</dbReference>
<feature type="transmembrane region" description="Helical" evidence="1">
    <location>
        <begin position="229"/>
        <end position="255"/>
    </location>
</feature>
<evidence type="ECO:0000256" key="1">
    <source>
        <dbReference type="SAM" id="Phobius"/>
    </source>
</evidence>
<dbReference type="RefSeq" id="WP_377770129.1">
    <property type="nucleotide sequence ID" value="NZ_JBHUHO010000013.1"/>
</dbReference>
<dbReference type="EMBL" id="JBHUHO010000013">
    <property type="protein sequence ID" value="MFD2115103.1"/>
    <property type="molecule type" value="Genomic_DNA"/>
</dbReference>
<dbReference type="Proteomes" id="UP001597362">
    <property type="component" value="Unassembled WGS sequence"/>
</dbReference>
<feature type="transmembrane region" description="Helical" evidence="1">
    <location>
        <begin position="42"/>
        <end position="61"/>
    </location>
</feature>
<keyword evidence="3" id="KW-1185">Reference proteome</keyword>
<dbReference type="PANTHER" id="PTHR11328:SF24">
    <property type="entry name" value="MAJOR FACILITATOR SUPERFAMILY (MFS) PROFILE DOMAIN-CONTAINING PROTEIN"/>
    <property type="match status" value="1"/>
</dbReference>
<accession>A0ABW4YHD5</accession>
<feature type="transmembrane region" description="Helical" evidence="1">
    <location>
        <begin position="110"/>
        <end position="133"/>
    </location>
</feature>
<feature type="transmembrane region" description="Helical" evidence="1">
    <location>
        <begin position="406"/>
        <end position="426"/>
    </location>
</feature>
<feature type="transmembrane region" description="Helical" evidence="1">
    <location>
        <begin position="179"/>
        <end position="199"/>
    </location>
</feature>
<gene>
    <name evidence="2" type="ORF">ACFSJH_05060</name>
</gene>
<dbReference type="PANTHER" id="PTHR11328">
    <property type="entry name" value="MAJOR FACILITATOR SUPERFAMILY DOMAIN-CONTAINING PROTEIN"/>
    <property type="match status" value="1"/>
</dbReference>
<dbReference type="CDD" id="cd17332">
    <property type="entry name" value="MFS_MelB_like"/>
    <property type="match status" value="1"/>
</dbReference>
<keyword evidence="1" id="KW-1133">Transmembrane helix</keyword>
<dbReference type="SUPFAM" id="SSF103473">
    <property type="entry name" value="MFS general substrate transporter"/>
    <property type="match status" value="1"/>
</dbReference>
<proteinExistence type="predicted"/>
<sequence length="447" mass="48529">MHSQKIKFSERLGYGFGDLASNLIWTATGMFLTFFYTDIVGISAAAVGTLLLIARVFDAFVDLGIGGLVDKTKSKYGKARPWLKWFAIPYGIAGILLFTAPNFGPTGALIYAYITYLLVNVIYSAINVPYSALNSLITQDQYQRSVLNIFRMFCALVGMLVITTMTLPIVDAFGGGKAGWSSTFIMFGVVSSVLFLITFRTTKERVTPSVVQKDIPIKRGFKALFRNKYWIIVVVLMLIGGISGAISNAVGIYYYQYIMNDRNLVGLLGLIGLVPIIIGLLFVAPIIKKYGKRNSMLVGLVIILIGCFILLINPTSLSVIITSILIKSIGSVPIAAAGFALLADTIEYGEWKTGIRTEGLVYSAGSFGTKAGNGIGAATVGWLLAMGGYVGGQEVISATASNTIEFMYIYIPIIFTVIQLLILIPYKLDKEYPEVIADLTKAKESIS</sequence>
<comment type="caution">
    <text evidence="2">The sequence shown here is derived from an EMBL/GenBank/DDBJ whole genome shotgun (WGS) entry which is preliminary data.</text>
</comment>